<dbReference type="PIRSF" id="PIRSF000136">
    <property type="entry name" value="LGO_GLO"/>
    <property type="match status" value="1"/>
</dbReference>
<reference evidence="3 4" key="1">
    <citation type="submission" date="2020-02" db="EMBL/GenBank/DDBJ databases">
        <title>Genome sequence of the type strain DSM 27180 of Arthrobacter silviterrae.</title>
        <authorList>
            <person name="Gao J."/>
            <person name="Sun J."/>
        </authorList>
    </citation>
    <scope>NUCLEOTIDE SEQUENCE [LARGE SCALE GENOMIC DNA]</scope>
    <source>
        <strain evidence="3 4">DSM 27180</strain>
    </source>
</reference>
<dbReference type="InterPro" id="IPR016171">
    <property type="entry name" value="Vanillyl_alc_oxidase_C-sub2"/>
</dbReference>
<dbReference type="InterPro" id="IPR016166">
    <property type="entry name" value="FAD-bd_PCMH"/>
</dbReference>
<gene>
    <name evidence="3" type="ORF">G6N77_01660</name>
</gene>
<dbReference type="Gene3D" id="1.10.45.10">
    <property type="entry name" value="Vanillyl-alcohol Oxidase, Chain A, domain 4"/>
    <property type="match status" value="1"/>
</dbReference>
<dbReference type="Gene3D" id="3.30.465.10">
    <property type="match status" value="1"/>
</dbReference>
<name>A0ABX0D5L0_9MICC</name>
<evidence type="ECO:0000256" key="1">
    <source>
        <dbReference type="ARBA" id="ARBA00023002"/>
    </source>
</evidence>
<dbReference type="InterPro" id="IPR016167">
    <property type="entry name" value="FAD-bd_PCMH_sub1"/>
</dbReference>
<dbReference type="InterPro" id="IPR016169">
    <property type="entry name" value="FAD-bd_PCMH_sub2"/>
</dbReference>
<dbReference type="InterPro" id="IPR036318">
    <property type="entry name" value="FAD-bd_PCMH-like_sf"/>
</dbReference>
<organism evidence="3 4">
    <name type="scientific">Arthrobacter silviterrae</name>
    <dbReference type="NCBI Taxonomy" id="2026658"/>
    <lineage>
        <taxon>Bacteria</taxon>
        <taxon>Bacillati</taxon>
        <taxon>Actinomycetota</taxon>
        <taxon>Actinomycetes</taxon>
        <taxon>Micrococcales</taxon>
        <taxon>Micrococcaceae</taxon>
        <taxon>Arthrobacter</taxon>
    </lineage>
</organism>
<keyword evidence="4" id="KW-1185">Reference proteome</keyword>
<keyword evidence="1" id="KW-0560">Oxidoreductase</keyword>
<dbReference type="Gene3D" id="3.30.70.2530">
    <property type="match status" value="1"/>
</dbReference>
<evidence type="ECO:0000313" key="4">
    <source>
        <dbReference type="Proteomes" id="UP000479226"/>
    </source>
</evidence>
<dbReference type="PANTHER" id="PTHR43762:SF1">
    <property type="entry name" value="D-ARABINONO-1,4-LACTONE OXIDASE"/>
    <property type="match status" value="1"/>
</dbReference>
<dbReference type="PANTHER" id="PTHR43762">
    <property type="entry name" value="L-GULONOLACTONE OXIDASE"/>
    <property type="match status" value="1"/>
</dbReference>
<dbReference type="Pfam" id="PF04030">
    <property type="entry name" value="ALO"/>
    <property type="match status" value="1"/>
</dbReference>
<proteinExistence type="predicted"/>
<protein>
    <submittedName>
        <fullName evidence="3">FAD-binding protein</fullName>
    </submittedName>
</protein>
<dbReference type="Pfam" id="PF01565">
    <property type="entry name" value="FAD_binding_4"/>
    <property type="match status" value="1"/>
</dbReference>
<dbReference type="InterPro" id="IPR007173">
    <property type="entry name" value="ALO_C"/>
</dbReference>
<sequence length="425" mass="44803">MTAQQKTAEYNWAGNYRYGSDAIVFPESEAQLQAVAAGADSLQALGSRHSFNAIADTDGVQVSLARMPRKAAIDAAAATVTVDAGRTYGSLAVELAAQGWALANLASLPHISVAGAIATATHGSGDANTNLAAAVQGLRLVDAAGDVHQLSRAETPDFAGQVVGLGALGIATEVTLAIEPAFQVAQHVYLGIPWDGVLADYSAVTSRAYSVSLFTDWSGDAVGQAWFKQRPGDGRPTEFPASHLGGKAARESVHPVPGVPAVNCTTQLGAVGPWEDRLAHFRMDFLPSSGAEIQSEYLVAREHAVPAINALRALSGTITPLLQVSEIRSVAADDLWLSTAYGRDSVAFHFTWVRDQAAVESVVRVIEAALAPFAARPHWGKVFDAGASSLAPLYPRFADFKALALRMDPAGKFRNAFLQRSIFAE</sequence>
<evidence type="ECO:0000259" key="2">
    <source>
        <dbReference type="PROSITE" id="PS51387"/>
    </source>
</evidence>
<dbReference type="Gene3D" id="3.30.70.2520">
    <property type="match status" value="1"/>
</dbReference>
<accession>A0ABX0D5L0</accession>
<comment type="caution">
    <text evidence="3">The sequence shown here is derived from an EMBL/GenBank/DDBJ whole genome shotgun (WGS) entry which is preliminary data.</text>
</comment>
<evidence type="ECO:0000313" key="3">
    <source>
        <dbReference type="EMBL" id="NGN82174.1"/>
    </source>
</evidence>
<dbReference type="InterPro" id="IPR006094">
    <property type="entry name" value="Oxid_FAD_bind_N"/>
</dbReference>
<dbReference type="Proteomes" id="UP000479226">
    <property type="component" value="Unassembled WGS sequence"/>
</dbReference>
<dbReference type="InterPro" id="IPR010031">
    <property type="entry name" value="FAD_lactone_oxidase-like"/>
</dbReference>
<dbReference type="EMBL" id="JAAKZI010000002">
    <property type="protein sequence ID" value="NGN82174.1"/>
    <property type="molecule type" value="Genomic_DNA"/>
</dbReference>
<dbReference type="SUPFAM" id="SSF56176">
    <property type="entry name" value="FAD-binding/transporter-associated domain-like"/>
    <property type="match status" value="1"/>
</dbReference>
<dbReference type="PROSITE" id="PS51387">
    <property type="entry name" value="FAD_PCMH"/>
    <property type="match status" value="1"/>
</dbReference>
<dbReference type="Gene3D" id="3.30.43.10">
    <property type="entry name" value="Uridine Diphospho-n-acetylenolpyruvylglucosamine Reductase, domain 2"/>
    <property type="match status" value="1"/>
</dbReference>
<dbReference type="RefSeq" id="WP_165180274.1">
    <property type="nucleotide sequence ID" value="NZ_JAAKZI010000002.1"/>
</dbReference>
<feature type="domain" description="FAD-binding PCMH-type" evidence="2">
    <location>
        <begin position="16"/>
        <end position="181"/>
    </location>
</feature>